<dbReference type="GO" id="GO:0005829">
    <property type="term" value="C:cytosol"/>
    <property type="evidence" value="ECO:0007669"/>
    <property type="project" value="TreeGrafter"/>
</dbReference>
<proteinExistence type="predicted"/>
<dbReference type="EMBL" id="GBEZ01024578">
    <property type="protein sequence ID" value="JAC62423.1"/>
    <property type="molecule type" value="Transcribed_RNA"/>
</dbReference>
<dbReference type="InterPro" id="IPR036497">
    <property type="entry name" value="GLTP_sf"/>
</dbReference>
<sequence>MGTGGVSDYQEKNFLPTLISAFESIDVRGTDSDEVRIETAAFASACEPILDAFHLLGSVLAWAKTDFEQKRRSIAAAADKYPSLHAIVEADKEAGTLEVKNSNARNLHRLKCGVHFIVVLLERLCASTEVTMREAAAEAYAAALKPIHNWAVQAAVQASLLTCPTREFFLKEIRETDETAAALARKFAQVADPVVVAVNDLYKDGAPPPSGTWGSSWSW</sequence>
<dbReference type="EMBL" id="GBEZ01013557">
    <property type="protein sequence ID" value="JAC72440.1"/>
    <property type="molecule type" value="Transcribed_RNA"/>
</dbReference>
<dbReference type="SUPFAM" id="SSF110004">
    <property type="entry name" value="Glycolipid transfer protein, GLTP"/>
    <property type="match status" value="1"/>
</dbReference>
<reference evidence="3" key="1">
    <citation type="submission" date="2014-05" db="EMBL/GenBank/DDBJ databases">
        <title>The transcriptome of the halophilic microalga Tetraselmis sp. GSL018 isolated from the Great Salt Lake, Utah.</title>
        <authorList>
            <person name="Jinkerson R.E."/>
            <person name="D'Adamo S."/>
            <person name="Posewitz M.C."/>
        </authorList>
    </citation>
    <scope>NUCLEOTIDE SEQUENCE</scope>
    <source>
        <strain evidence="3">GSL018</strain>
    </source>
</reference>
<evidence type="ECO:0000313" key="2">
    <source>
        <dbReference type="EMBL" id="JAC62423.1"/>
    </source>
</evidence>
<gene>
    <name evidence="2" type="ORF">TSPGSL018_23413</name>
    <name evidence="3" type="ORF">TSPGSL018_31338</name>
</gene>
<dbReference type="PANTHER" id="PTHR10219">
    <property type="entry name" value="GLYCOLIPID TRANSFER PROTEIN-RELATED"/>
    <property type="match status" value="1"/>
</dbReference>
<dbReference type="AlphaFoldDB" id="A0A061RP19"/>
<dbReference type="Gene3D" id="1.10.3520.10">
    <property type="entry name" value="Glycolipid transfer protein"/>
    <property type="match status" value="1"/>
</dbReference>
<organism evidence="3">
    <name type="scientific">Tetraselmis sp. GSL018</name>
    <dbReference type="NCBI Taxonomy" id="582737"/>
    <lineage>
        <taxon>Eukaryota</taxon>
        <taxon>Viridiplantae</taxon>
        <taxon>Chlorophyta</taxon>
        <taxon>core chlorophytes</taxon>
        <taxon>Chlorodendrophyceae</taxon>
        <taxon>Chlorodendrales</taxon>
        <taxon>Chlorodendraceae</taxon>
        <taxon>Tetraselmis</taxon>
    </lineage>
</organism>
<dbReference type="GO" id="GO:1902388">
    <property type="term" value="F:ceramide 1-phosphate transfer activity"/>
    <property type="evidence" value="ECO:0007669"/>
    <property type="project" value="TreeGrafter"/>
</dbReference>
<evidence type="ECO:0000259" key="1">
    <source>
        <dbReference type="Pfam" id="PF08718"/>
    </source>
</evidence>
<evidence type="ECO:0000313" key="3">
    <source>
        <dbReference type="EMBL" id="JAC72440.1"/>
    </source>
</evidence>
<name>A0A061RP19_9CHLO</name>
<dbReference type="GO" id="GO:0016020">
    <property type="term" value="C:membrane"/>
    <property type="evidence" value="ECO:0007669"/>
    <property type="project" value="TreeGrafter"/>
</dbReference>
<feature type="domain" description="Glycolipid transfer protein" evidence="1">
    <location>
        <begin position="37"/>
        <end position="174"/>
    </location>
</feature>
<protein>
    <submittedName>
        <fullName evidence="3">Glycolipid transfer protein</fullName>
    </submittedName>
</protein>
<dbReference type="PANTHER" id="PTHR10219:SF43">
    <property type="entry name" value="GLYCOLIPID TRANSFER PROTEIN DOMAIN-CONTAINING PROTEIN"/>
    <property type="match status" value="1"/>
</dbReference>
<dbReference type="InterPro" id="IPR014830">
    <property type="entry name" value="Glycolipid_transfer_prot_dom"/>
</dbReference>
<dbReference type="GO" id="GO:1902387">
    <property type="term" value="F:ceramide 1-phosphate binding"/>
    <property type="evidence" value="ECO:0007669"/>
    <property type="project" value="TreeGrafter"/>
</dbReference>
<dbReference type="Pfam" id="PF08718">
    <property type="entry name" value="GLTP"/>
    <property type="match status" value="1"/>
</dbReference>
<accession>A0A061RP19</accession>